<dbReference type="RefSeq" id="WP_127352345.1">
    <property type="nucleotide sequence ID" value="NZ_CP034791.1"/>
</dbReference>
<gene>
    <name evidence="2" type="ORF">ELD05_10170</name>
</gene>
<proteinExistence type="predicted"/>
<keyword evidence="3" id="KW-1185">Reference proteome</keyword>
<evidence type="ECO:0000313" key="3">
    <source>
        <dbReference type="Proteomes" id="UP000282930"/>
    </source>
</evidence>
<dbReference type="Proteomes" id="UP000282930">
    <property type="component" value="Chromosome"/>
</dbReference>
<sequence length="374" mass="42908">MDKYKLKILLESDEGPKLDFKSTLSLETEGEKKELVKDVIAIANSRGGRGYIIFGVEDKTKRIFGIKNENLTEEKIQQIISSRCDPPVSIKFEIVEYEGKKLGILTIYKSSLRPHQMVQNGVFYIRRGSTTDVAKREEIASMFEESGIVNFEMSIIRNARISDLDSELISLFFRKSGIASEWDNTILLESFGIIQRDRENGNFYPTIAGMLVFGKCPERFIPSAYLSFEFFDHNQIICGNIYSIINTVINELTQMYPQKDLWALFEAIANALVHRDYYDLTRSTVVKIGEKFIEVANPGCLLEGNMIYNMGREIIPRRRNPWIYQKMIILDEHNLFLKGGKGIGRIKKTYPTAKIININSQNTFKIILPPIDKL</sequence>
<accession>A0A3T0D7F7</accession>
<feature type="domain" description="Schlafen AlbA-2" evidence="1">
    <location>
        <begin position="14"/>
        <end position="133"/>
    </location>
</feature>
<protein>
    <submittedName>
        <fullName evidence="2">Transcriptional regulator</fullName>
    </submittedName>
</protein>
<organism evidence="2 3">
    <name type="scientific">Caldicellulosiruptor changbaiensis</name>
    <dbReference type="NCBI Taxonomy" id="1222016"/>
    <lineage>
        <taxon>Bacteria</taxon>
        <taxon>Bacillati</taxon>
        <taxon>Bacillota</taxon>
        <taxon>Bacillota incertae sedis</taxon>
        <taxon>Caldicellulosiruptorales</taxon>
        <taxon>Caldicellulosiruptoraceae</taxon>
        <taxon>Caldicellulosiruptor</taxon>
    </lineage>
</organism>
<dbReference type="InterPro" id="IPR038461">
    <property type="entry name" value="Schlafen_AlbA_2_dom_sf"/>
</dbReference>
<evidence type="ECO:0000259" key="1">
    <source>
        <dbReference type="Pfam" id="PF04326"/>
    </source>
</evidence>
<dbReference type="PANTHER" id="PTHR30595:SF6">
    <property type="entry name" value="SCHLAFEN ALBA-2 DOMAIN-CONTAINING PROTEIN"/>
    <property type="match status" value="1"/>
</dbReference>
<reference evidence="2 3" key="1">
    <citation type="submission" date="2018-12" db="EMBL/GenBank/DDBJ databases">
        <title>Genome sequence from the cellulolytic species, Caldicellulosiruptor changbaiensis.</title>
        <authorList>
            <person name="Blumer-Schuette S.E."/>
            <person name="Mendoza C."/>
        </authorList>
    </citation>
    <scope>NUCLEOTIDE SEQUENCE [LARGE SCALE GENOMIC DNA]</scope>
    <source>
        <strain evidence="2 3">CBS-Z</strain>
    </source>
</reference>
<dbReference type="InterPro" id="IPR007421">
    <property type="entry name" value="Schlafen_AlbA_2_dom"/>
</dbReference>
<dbReference type="PANTHER" id="PTHR30595">
    <property type="entry name" value="GLPR-RELATED TRANSCRIPTIONAL REPRESSOR"/>
    <property type="match status" value="1"/>
</dbReference>
<dbReference type="Pfam" id="PF04326">
    <property type="entry name" value="SLFN_AlbA_2"/>
    <property type="match status" value="1"/>
</dbReference>
<name>A0A3T0D7F7_9FIRM</name>
<dbReference type="Gene3D" id="3.30.950.30">
    <property type="entry name" value="Schlafen, AAA domain"/>
    <property type="match status" value="1"/>
</dbReference>
<dbReference type="AlphaFoldDB" id="A0A3T0D7F7"/>
<dbReference type="EMBL" id="CP034791">
    <property type="protein sequence ID" value="AZT90978.1"/>
    <property type="molecule type" value="Genomic_DNA"/>
</dbReference>
<dbReference type="InterPro" id="IPR038475">
    <property type="entry name" value="RecG_C_sf"/>
</dbReference>
<evidence type="ECO:0000313" key="2">
    <source>
        <dbReference type="EMBL" id="AZT90978.1"/>
    </source>
</evidence>
<dbReference type="Gene3D" id="3.30.565.60">
    <property type="match status" value="1"/>
</dbReference>
<dbReference type="KEGG" id="ccha:ELD05_10170"/>